<proteinExistence type="predicted"/>
<dbReference type="GO" id="GO:0006355">
    <property type="term" value="P:regulation of DNA-templated transcription"/>
    <property type="evidence" value="ECO:0007669"/>
    <property type="project" value="TreeGrafter"/>
</dbReference>
<organism evidence="2 3">
    <name type="scientific">Neptunicella marina</name>
    <dbReference type="NCBI Taxonomy" id="2125989"/>
    <lineage>
        <taxon>Bacteria</taxon>
        <taxon>Pseudomonadati</taxon>
        <taxon>Pseudomonadota</taxon>
        <taxon>Gammaproteobacteria</taxon>
        <taxon>Alteromonadales</taxon>
        <taxon>Alteromonadaceae</taxon>
        <taxon>Neptunicella</taxon>
    </lineage>
</organism>
<dbReference type="RefSeq" id="WP_186506686.1">
    <property type="nucleotide sequence ID" value="NZ_JACNEP010000006.1"/>
</dbReference>
<dbReference type="InterPro" id="IPR029062">
    <property type="entry name" value="Class_I_gatase-like"/>
</dbReference>
<reference evidence="2" key="2">
    <citation type="submission" date="2020-08" db="EMBL/GenBank/DDBJ databases">
        <authorList>
            <person name="Lai Q."/>
        </authorList>
    </citation>
    <scope>NUCLEOTIDE SEQUENCE</scope>
    <source>
        <strain evidence="2">S27-2</strain>
    </source>
</reference>
<dbReference type="PANTHER" id="PTHR43130">
    <property type="entry name" value="ARAC-FAMILY TRANSCRIPTIONAL REGULATOR"/>
    <property type="match status" value="1"/>
</dbReference>
<dbReference type="Gene3D" id="3.40.50.880">
    <property type="match status" value="1"/>
</dbReference>
<gene>
    <name evidence="2" type="ORF">H8B19_09255</name>
</gene>
<dbReference type="Proteomes" id="UP000601768">
    <property type="component" value="Unassembled WGS sequence"/>
</dbReference>
<dbReference type="AlphaFoldDB" id="A0A8J6ISQ1"/>
<dbReference type="CDD" id="cd03139">
    <property type="entry name" value="GATase1_PfpI_2"/>
    <property type="match status" value="1"/>
</dbReference>
<name>A0A8J6ISQ1_9ALTE</name>
<dbReference type="EMBL" id="JACNEP010000006">
    <property type="protein sequence ID" value="MBC3766066.1"/>
    <property type="molecule type" value="Genomic_DNA"/>
</dbReference>
<comment type="caution">
    <text evidence="2">The sequence shown here is derived from an EMBL/GenBank/DDBJ whole genome shotgun (WGS) entry which is preliminary data.</text>
</comment>
<dbReference type="SUPFAM" id="SSF52317">
    <property type="entry name" value="Class I glutamine amidotransferase-like"/>
    <property type="match status" value="1"/>
</dbReference>
<protein>
    <submittedName>
        <fullName evidence="2">DJ-1/PfpI family protein</fullName>
    </submittedName>
</protein>
<dbReference type="Pfam" id="PF01965">
    <property type="entry name" value="DJ-1_PfpI"/>
    <property type="match status" value="1"/>
</dbReference>
<dbReference type="PANTHER" id="PTHR43130:SF14">
    <property type="entry name" value="DJ-1_PFPI DOMAIN-CONTAINING PROTEIN"/>
    <property type="match status" value="1"/>
</dbReference>
<evidence type="ECO:0000313" key="3">
    <source>
        <dbReference type="Proteomes" id="UP000601768"/>
    </source>
</evidence>
<feature type="domain" description="DJ-1/PfpI" evidence="1">
    <location>
        <begin position="3"/>
        <end position="171"/>
    </location>
</feature>
<dbReference type="InterPro" id="IPR052158">
    <property type="entry name" value="INH-QAR"/>
</dbReference>
<dbReference type="InterPro" id="IPR002818">
    <property type="entry name" value="DJ-1/PfpI"/>
</dbReference>
<keyword evidence="3" id="KW-1185">Reference proteome</keyword>
<reference evidence="2" key="1">
    <citation type="journal article" date="2018" name="Int. J. Syst. Evol. Microbiol.">
        <title>Neptunicella marina gen. nov., sp. nov., isolated from surface seawater.</title>
        <authorList>
            <person name="Liu X."/>
            <person name="Lai Q."/>
            <person name="Du Y."/>
            <person name="Zhang X."/>
            <person name="Liu Z."/>
            <person name="Sun F."/>
            <person name="Shao Z."/>
        </authorList>
    </citation>
    <scope>NUCLEOTIDE SEQUENCE</scope>
    <source>
        <strain evidence="2">S27-2</strain>
    </source>
</reference>
<accession>A0A8J6ISQ1</accession>
<sequence length="194" mass="21204">MNIGIYIYDNAEVLDFSGPFEVFSTANRLADVDKAFNVFLVAEKAGAVSARGGFSVNPHYGFNSHPPIDVLIVVGGVHTDELKKPNVINWVFEVSQSATMVASVCTGAFILAQAGLLSHLTVTTHWEDIEDLRASFADITVIENQRWVDEGKFITSGGISAGIDMSLHLVSKLVSLDLAVKTARQMEFDWRQNT</sequence>
<evidence type="ECO:0000259" key="1">
    <source>
        <dbReference type="Pfam" id="PF01965"/>
    </source>
</evidence>
<evidence type="ECO:0000313" key="2">
    <source>
        <dbReference type="EMBL" id="MBC3766066.1"/>
    </source>
</evidence>